<protein>
    <submittedName>
        <fullName evidence="2">Endonuclease/exonuclease/phosphatase family protein</fullName>
    </submittedName>
</protein>
<evidence type="ECO:0000313" key="2">
    <source>
        <dbReference type="EMBL" id="MBD1380656.1"/>
    </source>
</evidence>
<dbReference type="GO" id="GO:0004519">
    <property type="term" value="F:endonuclease activity"/>
    <property type="evidence" value="ECO:0007669"/>
    <property type="project" value="UniProtKB-KW"/>
</dbReference>
<dbReference type="PANTHER" id="PTHR14859:SF1">
    <property type="entry name" value="PGAP2-INTERACTING PROTEIN"/>
    <property type="match status" value="1"/>
</dbReference>
<organism evidence="2 3">
    <name type="scientific">Metabacillus arenae</name>
    <dbReference type="NCBI Taxonomy" id="2771434"/>
    <lineage>
        <taxon>Bacteria</taxon>
        <taxon>Bacillati</taxon>
        <taxon>Bacillota</taxon>
        <taxon>Bacilli</taxon>
        <taxon>Bacillales</taxon>
        <taxon>Bacillaceae</taxon>
        <taxon>Metabacillus</taxon>
    </lineage>
</organism>
<keyword evidence="3" id="KW-1185">Reference proteome</keyword>
<dbReference type="Pfam" id="PF03372">
    <property type="entry name" value="Exo_endo_phos"/>
    <property type="match status" value="1"/>
</dbReference>
<dbReference type="GO" id="GO:0016020">
    <property type="term" value="C:membrane"/>
    <property type="evidence" value="ECO:0007669"/>
    <property type="project" value="GOC"/>
</dbReference>
<feature type="domain" description="Endonuclease/exonuclease/phosphatase" evidence="1">
    <location>
        <begin position="1"/>
        <end position="227"/>
    </location>
</feature>
<dbReference type="SUPFAM" id="SSF56219">
    <property type="entry name" value="DNase I-like"/>
    <property type="match status" value="1"/>
</dbReference>
<evidence type="ECO:0000259" key="1">
    <source>
        <dbReference type="Pfam" id="PF03372"/>
    </source>
</evidence>
<dbReference type="InterPro" id="IPR005135">
    <property type="entry name" value="Endo/exonuclease/phosphatase"/>
</dbReference>
<dbReference type="Gene3D" id="3.60.10.10">
    <property type="entry name" value="Endonuclease/exonuclease/phosphatase"/>
    <property type="match status" value="1"/>
</dbReference>
<comment type="caution">
    <text evidence="2">The sequence shown here is derived from an EMBL/GenBank/DDBJ whole genome shotgun (WGS) entry which is preliminary data.</text>
</comment>
<sequence length="238" mass="27799">MTYNIHHGKGVDKQLCLDRILHVIKNSEADIIGLNEVDRHFSKRSNYEDQITSLAKQLNMYHSFSPSISFISKELSPERHYGNALLSRYPILTEKNHPFHYKSRLIEGRSVLEATVKLNRTIVRIFVSHLSLNLFLQRKQTEFIMNQKQISPFPMIIMGDWNMKPRSWGWRKMTSAFQDVWEYAGIGEGYTYPSLRPRSRLDYLFVSKDFQILDAEVVKSIPEASDHLPLKATIQIKE</sequence>
<dbReference type="InterPro" id="IPR036691">
    <property type="entry name" value="Endo/exonu/phosph_ase_sf"/>
</dbReference>
<gene>
    <name evidence="2" type="ORF">IC621_10485</name>
</gene>
<keyword evidence="2" id="KW-0378">Hydrolase</keyword>
<keyword evidence="2" id="KW-0540">Nuclease</keyword>
<dbReference type="AlphaFoldDB" id="A0A926RX61"/>
<dbReference type="GO" id="GO:0006506">
    <property type="term" value="P:GPI anchor biosynthetic process"/>
    <property type="evidence" value="ECO:0007669"/>
    <property type="project" value="TreeGrafter"/>
</dbReference>
<accession>A0A926RX61</accession>
<proteinExistence type="predicted"/>
<dbReference type="Proteomes" id="UP000626844">
    <property type="component" value="Unassembled WGS sequence"/>
</dbReference>
<reference evidence="2" key="1">
    <citation type="submission" date="2020-09" db="EMBL/GenBank/DDBJ databases">
        <title>A novel bacterium of genus Bacillus, isolated from South China Sea.</title>
        <authorList>
            <person name="Huang H."/>
            <person name="Mo K."/>
            <person name="Hu Y."/>
        </authorList>
    </citation>
    <scope>NUCLEOTIDE SEQUENCE</scope>
    <source>
        <strain evidence="2">IB182487</strain>
    </source>
</reference>
<dbReference type="PANTHER" id="PTHR14859">
    <property type="entry name" value="CALCOFLUOR WHITE HYPERSENSITIVE PROTEIN PRECURSOR"/>
    <property type="match status" value="1"/>
</dbReference>
<dbReference type="EMBL" id="JACXAI010000011">
    <property type="protein sequence ID" value="MBD1380656.1"/>
    <property type="molecule type" value="Genomic_DNA"/>
</dbReference>
<dbReference type="InterPro" id="IPR051916">
    <property type="entry name" value="GPI-anchor_lipid_remodeler"/>
</dbReference>
<keyword evidence="2" id="KW-0255">Endonuclease</keyword>
<evidence type="ECO:0000313" key="3">
    <source>
        <dbReference type="Proteomes" id="UP000626844"/>
    </source>
</evidence>
<name>A0A926RX61_9BACI</name>